<dbReference type="SUPFAM" id="SSF53822">
    <property type="entry name" value="Periplasmic binding protein-like I"/>
    <property type="match status" value="1"/>
</dbReference>
<reference evidence="5 6" key="1">
    <citation type="submission" date="2024-04" db="EMBL/GenBank/DDBJ databases">
        <title>Genome sequencing and metabolic network reconstruction of aminoacids and betaine degradation by Anoxynatronum sibiricum.</title>
        <authorList>
            <person name="Detkova E.N."/>
            <person name="Boltjanskaja Y.V."/>
            <person name="Mardanov A.V."/>
            <person name="Kevbrin V."/>
        </authorList>
    </citation>
    <scope>NUCLEOTIDE SEQUENCE [LARGE SCALE GENOMIC DNA]</scope>
    <source>
        <strain evidence="5 6">Z-7981</strain>
    </source>
</reference>
<feature type="domain" description="Periplasmic binding protein" evidence="4">
    <location>
        <begin position="51"/>
        <end position="308"/>
    </location>
</feature>
<evidence type="ECO:0000313" key="5">
    <source>
        <dbReference type="EMBL" id="MEN1761111.1"/>
    </source>
</evidence>
<dbReference type="Gene3D" id="3.40.50.2300">
    <property type="match status" value="2"/>
</dbReference>
<evidence type="ECO:0000256" key="1">
    <source>
        <dbReference type="ARBA" id="ARBA00004196"/>
    </source>
</evidence>
<name>A0ABU9VXJ9_9CLOT</name>
<evidence type="ECO:0000259" key="4">
    <source>
        <dbReference type="Pfam" id="PF13407"/>
    </source>
</evidence>
<dbReference type="PROSITE" id="PS51257">
    <property type="entry name" value="PROKAR_LIPOPROTEIN"/>
    <property type="match status" value="1"/>
</dbReference>
<dbReference type="EMBL" id="JBCITM010000012">
    <property type="protein sequence ID" value="MEN1761111.1"/>
    <property type="molecule type" value="Genomic_DNA"/>
</dbReference>
<feature type="chain" id="PRO_5045413546" evidence="3">
    <location>
        <begin position="23"/>
        <end position="354"/>
    </location>
</feature>
<accession>A0ABU9VXJ9</accession>
<protein>
    <submittedName>
        <fullName evidence="5">Substrate-binding domain-containing protein</fullName>
    </submittedName>
</protein>
<dbReference type="InterPro" id="IPR050555">
    <property type="entry name" value="Bact_Solute-Bind_Prot2"/>
</dbReference>
<keyword evidence="6" id="KW-1185">Reference proteome</keyword>
<comment type="caution">
    <text evidence="5">The sequence shown here is derived from an EMBL/GenBank/DDBJ whole genome shotgun (WGS) entry which is preliminary data.</text>
</comment>
<feature type="signal peptide" evidence="3">
    <location>
        <begin position="1"/>
        <end position="22"/>
    </location>
</feature>
<dbReference type="InterPro" id="IPR025997">
    <property type="entry name" value="SBP_2_dom"/>
</dbReference>
<sequence length="354" mass="38116">MKKMSKKLVWLLLLVMVTTLFTACSEPTATSAPASNESTEVAAEVEKPIKIGISLPTQREERWVLDKENFERVAEELGVEVAVQIADNDAARQQSQCENLISQGVDVLIIAPHDGAAAANIVNMAHEAGIKVISYDRLIMNSPVDLYLTFDSLIVGEMQAEWVLSQAPTGNIALLAGDPGDYAAVLYRQGALNVLQPKIDSGDITLVLDQECKDWQPSEALRHIENVLTVHNNDIQGIVAPNDGTAGAAIQALAAQGLAGKVPVSGQDAEVDAIKRIIEGTQGITIFNDIRDLGRAAIESAIKFANNEPVETKKSYNNGTHDIPTIEAPPALVDINNYLELVIESGFMDESALQ</sequence>
<dbReference type="PANTHER" id="PTHR30036">
    <property type="entry name" value="D-XYLOSE-BINDING PERIPLASMIC PROTEIN"/>
    <property type="match status" value="1"/>
</dbReference>
<comment type="subcellular location">
    <subcellularLocation>
        <location evidence="1">Cell envelope</location>
    </subcellularLocation>
</comment>
<dbReference type="InterPro" id="IPR028082">
    <property type="entry name" value="Peripla_BP_I"/>
</dbReference>
<evidence type="ECO:0000313" key="6">
    <source>
        <dbReference type="Proteomes" id="UP001407405"/>
    </source>
</evidence>
<dbReference type="PANTHER" id="PTHR30036:SF1">
    <property type="entry name" value="D-XYLOSE-BINDING PERIPLASMIC PROTEIN"/>
    <property type="match status" value="1"/>
</dbReference>
<evidence type="ECO:0000256" key="2">
    <source>
        <dbReference type="ARBA" id="ARBA00022729"/>
    </source>
</evidence>
<evidence type="ECO:0000256" key="3">
    <source>
        <dbReference type="SAM" id="SignalP"/>
    </source>
</evidence>
<proteinExistence type="predicted"/>
<gene>
    <name evidence="5" type="ORF">AAIG11_11530</name>
</gene>
<dbReference type="Proteomes" id="UP001407405">
    <property type="component" value="Unassembled WGS sequence"/>
</dbReference>
<organism evidence="5 6">
    <name type="scientific">Anoxynatronum sibiricum</name>
    <dbReference type="NCBI Taxonomy" id="210623"/>
    <lineage>
        <taxon>Bacteria</taxon>
        <taxon>Bacillati</taxon>
        <taxon>Bacillota</taxon>
        <taxon>Clostridia</taxon>
        <taxon>Eubacteriales</taxon>
        <taxon>Clostridiaceae</taxon>
        <taxon>Anoxynatronum</taxon>
    </lineage>
</organism>
<dbReference type="Pfam" id="PF13407">
    <property type="entry name" value="Peripla_BP_4"/>
    <property type="match status" value="1"/>
</dbReference>
<dbReference type="RefSeq" id="WP_343186427.1">
    <property type="nucleotide sequence ID" value="NZ_JBCITM010000012.1"/>
</dbReference>
<dbReference type="CDD" id="cd19992">
    <property type="entry name" value="PBP1_ABC_xylose_binding-like"/>
    <property type="match status" value="1"/>
</dbReference>
<keyword evidence="2 3" id="KW-0732">Signal</keyword>